<dbReference type="InterPro" id="IPR051606">
    <property type="entry name" value="Polyketide_Oxido-like"/>
</dbReference>
<gene>
    <name evidence="2" type="ORF">SAMN05192579_12118</name>
</gene>
<dbReference type="SUPFAM" id="SSF51735">
    <property type="entry name" value="NAD(P)-binding Rossmann-fold domains"/>
    <property type="match status" value="1"/>
</dbReference>
<dbReference type="GO" id="GO:0016646">
    <property type="term" value="F:oxidoreductase activity, acting on the CH-NH group of donors, NAD or NADP as acceptor"/>
    <property type="evidence" value="ECO:0007669"/>
    <property type="project" value="TreeGrafter"/>
</dbReference>
<dbReference type="InterPro" id="IPR036291">
    <property type="entry name" value="NAD(P)-bd_dom_sf"/>
</dbReference>
<dbReference type="PANTHER" id="PTHR43355:SF2">
    <property type="entry name" value="FLAVIN REDUCTASE (NADPH)"/>
    <property type="match status" value="1"/>
</dbReference>
<keyword evidence="3" id="KW-1185">Reference proteome</keyword>
<evidence type="ECO:0000259" key="1">
    <source>
        <dbReference type="Pfam" id="PF13460"/>
    </source>
</evidence>
<feature type="domain" description="NAD(P)-binding" evidence="1">
    <location>
        <begin position="7"/>
        <end position="196"/>
    </location>
</feature>
<evidence type="ECO:0000313" key="3">
    <source>
        <dbReference type="Proteomes" id="UP000198725"/>
    </source>
</evidence>
<dbReference type="PANTHER" id="PTHR43355">
    <property type="entry name" value="FLAVIN REDUCTASE (NADPH)"/>
    <property type="match status" value="1"/>
</dbReference>
<reference evidence="3" key="1">
    <citation type="submission" date="2016-10" db="EMBL/GenBank/DDBJ databases">
        <authorList>
            <person name="Varghese N."/>
            <person name="Submissions S."/>
        </authorList>
    </citation>
    <scope>NUCLEOTIDE SEQUENCE [LARGE SCALE GENOMIC DNA]</scope>
    <source>
        <strain evidence="3">MO64</strain>
    </source>
</reference>
<evidence type="ECO:0000313" key="2">
    <source>
        <dbReference type="EMBL" id="SFL24117.1"/>
    </source>
</evidence>
<dbReference type="Proteomes" id="UP000198725">
    <property type="component" value="Unassembled WGS sequence"/>
</dbReference>
<proteinExistence type="predicted"/>
<dbReference type="RefSeq" id="WP_092705186.1">
    <property type="nucleotide sequence ID" value="NZ_FOSR01000021.1"/>
</dbReference>
<dbReference type="Pfam" id="PF13460">
    <property type="entry name" value="NAD_binding_10"/>
    <property type="match status" value="1"/>
</dbReference>
<organism evidence="2 3">
    <name type="scientific">Rhodanobacter glycinis</name>
    <dbReference type="NCBI Taxonomy" id="582702"/>
    <lineage>
        <taxon>Bacteria</taxon>
        <taxon>Pseudomonadati</taxon>
        <taxon>Pseudomonadota</taxon>
        <taxon>Gammaproteobacteria</taxon>
        <taxon>Lysobacterales</taxon>
        <taxon>Rhodanobacteraceae</taxon>
        <taxon>Rhodanobacter</taxon>
    </lineage>
</organism>
<name>A0A1I4G4C8_9GAMM</name>
<accession>A0A1I4G4C8</accession>
<protein>
    <recommendedName>
        <fullName evidence="1">NAD(P)-binding domain-containing protein</fullName>
    </recommendedName>
</protein>
<dbReference type="InterPro" id="IPR016040">
    <property type="entry name" value="NAD(P)-bd_dom"/>
</dbReference>
<dbReference type="EMBL" id="FOSR01000021">
    <property type="protein sequence ID" value="SFL24117.1"/>
    <property type="molecule type" value="Genomic_DNA"/>
</dbReference>
<dbReference type="AlphaFoldDB" id="A0A1I4G4C8"/>
<sequence length="207" mass="21837">MHVALIGATGNAGSRILAELVRRGHTVTAIVRDATRVPSLPGVEAKSGDVFDKPGIASLLAGHDAVISSVHFAAGDPATLISTVRASGVGRYLVVGGAGGLEVALGEFPLGLKLIDIPNFPEAYRQEAAAGCDFLDLLRAETELDWTFLSPPLSFTPGERTGHFRLGTDLLLSNAHGSSVSFEDYAMALVDELEQPAHSRQRFTIGY</sequence>
<dbReference type="Gene3D" id="3.40.50.720">
    <property type="entry name" value="NAD(P)-binding Rossmann-like Domain"/>
    <property type="match status" value="1"/>
</dbReference>